<gene>
    <name evidence="2" type="ORF">HGRIS_010798</name>
</gene>
<dbReference type="Proteomes" id="UP001556367">
    <property type="component" value="Unassembled WGS sequence"/>
</dbReference>
<evidence type="ECO:0000313" key="2">
    <source>
        <dbReference type="EMBL" id="KAL0948187.1"/>
    </source>
</evidence>
<protein>
    <submittedName>
        <fullName evidence="2">Uncharacterized protein</fullName>
    </submittedName>
</protein>
<evidence type="ECO:0000256" key="1">
    <source>
        <dbReference type="SAM" id="MobiDB-lite"/>
    </source>
</evidence>
<organism evidence="2 3">
    <name type="scientific">Hohenbuehelia grisea</name>
    <dbReference type="NCBI Taxonomy" id="104357"/>
    <lineage>
        <taxon>Eukaryota</taxon>
        <taxon>Fungi</taxon>
        <taxon>Dikarya</taxon>
        <taxon>Basidiomycota</taxon>
        <taxon>Agaricomycotina</taxon>
        <taxon>Agaricomycetes</taxon>
        <taxon>Agaricomycetidae</taxon>
        <taxon>Agaricales</taxon>
        <taxon>Pleurotineae</taxon>
        <taxon>Pleurotaceae</taxon>
        <taxon>Hohenbuehelia</taxon>
    </lineage>
</organism>
<proteinExistence type="predicted"/>
<evidence type="ECO:0000313" key="3">
    <source>
        <dbReference type="Proteomes" id="UP001556367"/>
    </source>
</evidence>
<sequence>MQALEHLQTPDGLFMERLEAFMEKSLVDVQAFAARESRPFDETRLYVAEWHSKYLFQSIHERPSDSDAESRRKALHSTLLEISHSLESLHNATGVHSFFVAVDSADSLDSGFLGGTTVGRDFWRGLRHGGDAGAKAFKLQCSKAHDGPESDCVSSTISVSSLPTSATSSSKGGPSGAIKSELYTTIRNALRSTSGAQNAEMKWTNHDRLSAYGVKLVGWPSDIPTQNPSTLNAGQNKRLLELLHTGSMRFMPLHLSTEAAVTSAVHGSRTPTTDHSQDAVDEVLSFMRHDPDEETCPSTSNSHPRSKALSQPSFIFRHSPLSGNLADPEDSAPRKRLRTDTDQ</sequence>
<name>A0ABR3IXV3_9AGAR</name>
<feature type="region of interest" description="Disordered" evidence="1">
    <location>
        <begin position="290"/>
        <end position="343"/>
    </location>
</feature>
<dbReference type="EMBL" id="JASNQZ010000014">
    <property type="protein sequence ID" value="KAL0948187.1"/>
    <property type="molecule type" value="Genomic_DNA"/>
</dbReference>
<comment type="caution">
    <text evidence="2">The sequence shown here is derived from an EMBL/GenBank/DDBJ whole genome shotgun (WGS) entry which is preliminary data.</text>
</comment>
<keyword evidence="3" id="KW-1185">Reference proteome</keyword>
<reference evidence="3" key="1">
    <citation type="submission" date="2024-06" db="EMBL/GenBank/DDBJ databases">
        <title>Multi-omics analyses provide insights into the biosynthesis of the anticancer antibiotic pleurotin in Hohenbuehelia grisea.</title>
        <authorList>
            <person name="Weaver J.A."/>
            <person name="Alberti F."/>
        </authorList>
    </citation>
    <scope>NUCLEOTIDE SEQUENCE [LARGE SCALE GENOMIC DNA]</scope>
    <source>
        <strain evidence="3">T-177</strain>
    </source>
</reference>
<accession>A0ABR3IXV3</accession>
<feature type="compositionally biased region" description="Polar residues" evidence="1">
    <location>
        <begin position="296"/>
        <end position="313"/>
    </location>
</feature>